<evidence type="ECO:0000313" key="1">
    <source>
        <dbReference type="EMBL" id="QIQ06170.1"/>
    </source>
</evidence>
<dbReference type="Gene3D" id="6.20.350.10">
    <property type="match status" value="1"/>
</dbReference>
<dbReference type="AlphaFoldDB" id="A0A6G9H6Q0"/>
<dbReference type="RefSeq" id="WP_167034989.1">
    <property type="nucleotide sequence ID" value="NZ_CP050177.1"/>
</dbReference>
<sequence length="102" mass="11783">MPIHPEGHGTEAYGTEAYGTEKVMEELAGVEHERWAHWQRYLHSRCERRSDGSLTIPAELVRRWEAQMATPYAELSEAEKESDREQVRRYLPLLVAMFGPAV</sequence>
<gene>
    <name evidence="1" type="ORF">HA039_31100</name>
</gene>
<keyword evidence="2" id="KW-1185">Reference proteome</keyword>
<protein>
    <submittedName>
        <fullName evidence="1">Uncharacterized protein</fullName>
    </submittedName>
</protein>
<reference evidence="1 2" key="1">
    <citation type="submission" date="2020-03" db="EMBL/GenBank/DDBJ databases">
        <title>A novel species.</title>
        <authorList>
            <person name="Gao J."/>
        </authorList>
    </citation>
    <scope>NUCLEOTIDE SEQUENCE [LARGE SCALE GENOMIC DNA]</scope>
    <source>
        <strain evidence="1 2">QMT-12</strain>
    </source>
</reference>
<evidence type="ECO:0000313" key="2">
    <source>
        <dbReference type="Proteomes" id="UP000501179"/>
    </source>
</evidence>
<name>A0A6G9H6Q0_9ACTN</name>
<organism evidence="1 2">
    <name type="scientific">Streptomyces liangshanensis</name>
    <dbReference type="NCBI Taxonomy" id="2717324"/>
    <lineage>
        <taxon>Bacteria</taxon>
        <taxon>Bacillati</taxon>
        <taxon>Actinomycetota</taxon>
        <taxon>Actinomycetes</taxon>
        <taxon>Kitasatosporales</taxon>
        <taxon>Streptomycetaceae</taxon>
        <taxon>Streptomyces</taxon>
    </lineage>
</organism>
<dbReference type="Proteomes" id="UP000501179">
    <property type="component" value="Chromosome"/>
</dbReference>
<proteinExistence type="predicted"/>
<accession>A0A6G9H6Q0</accession>
<dbReference type="EMBL" id="CP050177">
    <property type="protein sequence ID" value="QIQ06170.1"/>
    <property type="molecule type" value="Genomic_DNA"/>
</dbReference>
<dbReference type="KEGG" id="slia:HA039_31100"/>